<gene>
    <name evidence="8" type="ORF">CYY_003526</name>
</gene>
<comment type="caution">
    <text evidence="8">The sequence shown here is derived from an EMBL/GenBank/DDBJ whole genome shotgun (WGS) entry which is preliminary data.</text>
</comment>
<dbReference type="PANTHER" id="PTHR28631">
    <property type="entry name" value="UPF0692 PROTEIN C19ORF54"/>
    <property type="match status" value="1"/>
</dbReference>
<evidence type="ECO:0000256" key="7">
    <source>
        <dbReference type="ARBA" id="ARBA00049041"/>
    </source>
</evidence>
<organism evidence="8 9">
    <name type="scientific">Polysphondylium violaceum</name>
    <dbReference type="NCBI Taxonomy" id="133409"/>
    <lineage>
        <taxon>Eukaryota</taxon>
        <taxon>Amoebozoa</taxon>
        <taxon>Evosea</taxon>
        <taxon>Eumycetozoa</taxon>
        <taxon>Dictyostelia</taxon>
        <taxon>Dictyosteliales</taxon>
        <taxon>Dictyosteliaceae</taxon>
        <taxon>Polysphondylium</taxon>
    </lineage>
</organism>
<evidence type="ECO:0000256" key="5">
    <source>
        <dbReference type="ARBA" id="ARBA00034848"/>
    </source>
</evidence>
<protein>
    <recommendedName>
        <fullName evidence="5">Actin maturation protease</fullName>
    </recommendedName>
    <alternativeName>
        <fullName evidence="6">Actin aminopeptidase ACTMAP</fullName>
    </alternativeName>
</protein>
<keyword evidence="1" id="KW-0031">Aminopeptidase</keyword>
<evidence type="ECO:0000256" key="1">
    <source>
        <dbReference type="ARBA" id="ARBA00022438"/>
    </source>
</evidence>
<keyword evidence="2" id="KW-0645">Protease</keyword>
<dbReference type="GO" id="GO:0006508">
    <property type="term" value="P:proteolysis"/>
    <property type="evidence" value="ECO:0007669"/>
    <property type="project" value="UniProtKB-KW"/>
</dbReference>
<dbReference type="InterPro" id="IPR040043">
    <property type="entry name" value="ACTMAP"/>
</dbReference>
<evidence type="ECO:0000256" key="4">
    <source>
        <dbReference type="ARBA" id="ARBA00034725"/>
    </source>
</evidence>
<dbReference type="OrthoDB" id="198816at2759"/>
<dbReference type="AlphaFoldDB" id="A0A8J4V123"/>
<evidence type="ECO:0000313" key="9">
    <source>
        <dbReference type="Proteomes" id="UP000695562"/>
    </source>
</evidence>
<evidence type="ECO:0000256" key="6">
    <source>
        <dbReference type="ARBA" id="ARBA00034908"/>
    </source>
</evidence>
<evidence type="ECO:0000256" key="3">
    <source>
        <dbReference type="ARBA" id="ARBA00022801"/>
    </source>
</evidence>
<comment type="similarity">
    <text evidence="4">Belongs to the ACTMAP family.</text>
</comment>
<dbReference type="EMBL" id="AJWJ01000111">
    <property type="protein sequence ID" value="KAF2075178.1"/>
    <property type="molecule type" value="Genomic_DNA"/>
</dbReference>
<evidence type="ECO:0000313" key="8">
    <source>
        <dbReference type="EMBL" id="KAF2075178.1"/>
    </source>
</evidence>
<name>A0A8J4V123_9MYCE</name>
<dbReference type="Proteomes" id="UP000695562">
    <property type="component" value="Unassembled WGS sequence"/>
</dbReference>
<dbReference type="PANTHER" id="PTHR28631:SF1">
    <property type="entry name" value="ACTIN MATURATION PROTEASE"/>
    <property type="match status" value="1"/>
</dbReference>
<dbReference type="GO" id="GO:0004177">
    <property type="term" value="F:aminopeptidase activity"/>
    <property type="evidence" value="ECO:0007669"/>
    <property type="project" value="UniProtKB-KW"/>
</dbReference>
<evidence type="ECO:0000256" key="2">
    <source>
        <dbReference type="ARBA" id="ARBA00022670"/>
    </source>
</evidence>
<proteinExistence type="inferred from homology"/>
<keyword evidence="3" id="KW-0378">Hydrolase</keyword>
<sequence>MLITLNKSSSTHSAIVDEEHVYLFDETSIRKKLNLLLSSLIFVSDNKDIEDIVDYWILRLPKFNTRLQAGYNCGLVALRIAIEYIINDTIDQEFSASLLKYSIDKGYSNEGELFSSYYLQDICNHFFSNDKYNINAIVYESPSLLDIMNHLSIGLPILVPYDADKNWRPINEKGKRAHWATIMGFIIPQINNNNIIKLINNNDDDDKDILFKLNNKDIIVQDSLKTLYINNKYSNQQPSIQFFNNNNNSNNTDNSFKLIDNNIYLICQHGKSKFIQLWEYTSLKSSNQCLSEPDKERLLSSRWKIPDNLRDLQNKWIFLNNNKNK</sequence>
<dbReference type="Pfam" id="PF21646">
    <property type="entry name" value="ACTMAP-like_C"/>
    <property type="match status" value="1"/>
</dbReference>
<reference evidence="8" key="1">
    <citation type="submission" date="2020-01" db="EMBL/GenBank/DDBJ databases">
        <title>Development of genomics and gene disruption for Polysphondylium violaceum indicates a role for the polyketide synthase stlB in stalk morphogenesis.</title>
        <authorList>
            <person name="Narita B."/>
            <person name="Kawabe Y."/>
            <person name="Kin K."/>
            <person name="Saito T."/>
            <person name="Gibbs R."/>
            <person name="Kuspa A."/>
            <person name="Muzny D."/>
            <person name="Queller D."/>
            <person name="Richards S."/>
            <person name="Strassman J."/>
            <person name="Sucgang R."/>
            <person name="Worley K."/>
            <person name="Schaap P."/>
        </authorList>
    </citation>
    <scope>NUCLEOTIDE SEQUENCE</scope>
    <source>
        <strain evidence="8">QSvi11</strain>
    </source>
</reference>
<comment type="catalytic activity">
    <reaction evidence="7">
        <text>N-terminal N(alpha)-acetyl-L-cysteinyl-L-aspartyl-[protein] + H2O = N-terminal L-aspartyl-[protein] + N-acetyl-L-cysteine</text>
        <dbReference type="Rhea" id="RHEA:74579"/>
        <dbReference type="Rhea" id="RHEA-COMP:12669"/>
        <dbReference type="Rhea" id="RHEA-COMP:18395"/>
        <dbReference type="ChEBI" id="CHEBI:15377"/>
        <dbReference type="ChEBI" id="CHEBI:64720"/>
        <dbReference type="ChEBI" id="CHEBI:78236"/>
        <dbReference type="ChEBI" id="CHEBI:193599"/>
    </reaction>
    <physiologicalReaction direction="left-to-right" evidence="7">
        <dbReference type="Rhea" id="RHEA:74580"/>
    </physiologicalReaction>
</comment>
<keyword evidence="9" id="KW-1185">Reference proteome</keyword>
<accession>A0A8J4V123</accession>